<keyword evidence="2" id="KW-1185">Reference proteome</keyword>
<comment type="caution">
    <text evidence="1">The sequence shown here is derived from an EMBL/GenBank/DDBJ whole genome shotgun (WGS) entry which is preliminary data.</text>
</comment>
<name>A0A251X5S0_9GAMM</name>
<accession>A0A251X5S0</accession>
<dbReference type="RefSeq" id="WP_086489227.1">
    <property type="nucleotide sequence ID" value="NZ_MSLT01000023.1"/>
</dbReference>
<reference evidence="1 2" key="1">
    <citation type="submission" date="2016-12" db="EMBL/GenBank/DDBJ databases">
        <title>Thioflexothrix psekupsii D3 genome sequencing and assembly.</title>
        <authorList>
            <person name="Fomenkov A."/>
            <person name="Vincze T."/>
            <person name="Grabovich M."/>
            <person name="Anton B.P."/>
            <person name="Dubinina G."/>
            <person name="Orlova M."/>
            <person name="Belousova E."/>
            <person name="Roberts R.J."/>
        </authorList>
    </citation>
    <scope>NUCLEOTIDE SEQUENCE [LARGE SCALE GENOMIC DNA]</scope>
    <source>
        <strain evidence="1">D3</strain>
    </source>
</reference>
<organism evidence="1 2">
    <name type="scientific">Thioflexithrix psekupsensis</name>
    <dbReference type="NCBI Taxonomy" id="1570016"/>
    <lineage>
        <taxon>Bacteria</taxon>
        <taxon>Pseudomonadati</taxon>
        <taxon>Pseudomonadota</taxon>
        <taxon>Gammaproteobacteria</taxon>
        <taxon>Thiotrichales</taxon>
        <taxon>Thioflexithrix</taxon>
    </lineage>
</organism>
<dbReference type="EMBL" id="MSLT01000023">
    <property type="protein sequence ID" value="OUD12277.1"/>
    <property type="molecule type" value="Genomic_DNA"/>
</dbReference>
<proteinExistence type="predicted"/>
<evidence type="ECO:0008006" key="3">
    <source>
        <dbReference type="Google" id="ProtNLM"/>
    </source>
</evidence>
<dbReference type="OrthoDB" id="4269803at2"/>
<protein>
    <recommendedName>
        <fullName evidence="3">Ferritin-like domain-containing protein</fullName>
    </recommendedName>
</protein>
<dbReference type="Gene3D" id="1.20.910.10">
    <property type="entry name" value="Heme oxygenase-like"/>
    <property type="match status" value="1"/>
</dbReference>
<sequence length="165" mass="18307">MQSANVENTANMEVAALIDINNQVFIDANKARLADLSQYSTEALEWLMMEHYQFSFANVQFLTDAAKKAAGFDTDAVNKELLRNCAEESGHAVMYRAALKKVGCDVGQRVEFVPTTKFLATIDELSNGEPSSVLGAMFATETAAIFEHEVFRDIPIFSESYNNTF</sequence>
<evidence type="ECO:0000313" key="1">
    <source>
        <dbReference type="EMBL" id="OUD12277.1"/>
    </source>
</evidence>
<dbReference type="AlphaFoldDB" id="A0A251X5S0"/>
<gene>
    <name evidence="1" type="ORF">TPSD3_14260</name>
</gene>
<dbReference type="InterPro" id="IPR016084">
    <property type="entry name" value="Haem_Oase-like_multi-hlx"/>
</dbReference>
<evidence type="ECO:0000313" key="2">
    <source>
        <dbReference type="Proteomes" id="UP000194798"/>
    </source>
</evidence>
<dbReference type="Proteomes" id="UP000194798">
    <property type="component" value="Unassembled WGS sequence"/>
</dbReference>